<feature type="transmembrane region" description="Helical" evidence="1">
    <location>
        <begin position="171"/>
        <end position="189"/>
    </location>
</feature>
<keyword evidence="1" id="KW-0812">Transmembrane</keyword>
<dbReference type="Proteomes" id="UP000287171">
    <property type="component" value="Unassembled WGS sequence"/>
</dbReference>
<dbReference type="EMBL" id="BIFT01000002">
    <property type="protein sequence ID" value="GCE30657.1"/>
    <property type="molecule type" value="Genomic_DNA"/>
</dbReference>
<keyword evidence="1" id="KW-0472">Membrane</keyword>
<reference evidence="3" key="1">
    <citation type="submission" date="2018-12" db="EMBL/GenBank/DDBJ databases">
        <title>Tengunoibacter tsumagoiensis gen. nov., sp. nov., Dictyobacter kobayashii sp. nov., D. alpinus sp. nov., and D. joshuensis sp. nov. and description of Dictyobacteraceae fam. nov. within the order Ktedonobacterales isolated from Tengu-no-mugimeshi.</title>
        <authorList>
            <person name="Wang C.M."/>
            <person name="Zheng Y."/>
            <person name="Sakai Y."/>
            <person name="Toyoda A."/>
            <person name="Minakuchi Y."/>
            <person name="Abe K."/>
            <person name="Yokota A."/>
            <person name="Yabe S."/>
        </authorList>
    </citation>
    <scope>NUCLEOTIDE SEQUENCE [LARGE SCALE GENOMIC DNA]</scope>
    <source>
        <strain evidence="3">Uno16</strain>
    </source>
</reference>
<dbReference type="RefSeq" id="WP_126630718.1">
    <property type="nucleotide sequence ID" value="NZ_BIFT01000002.1"/>
</dbReference>
<name>A0A402BHD0_9CHLR</name>
<feature type="transmembrane region" description="Helical" evidence="1">
    <location>
        <begin position="286"/>
        <end position="304"/>
    </location>
</feature>
<dbReference type="OrthoDB" id="155319at2"/>
<evidence type="ECO:0000256" key="1">
    <source>
        <dbReference type="SAM" id="Phobius"/>
    </source>
</evidence>
<feature type="transmembrane region" description="Helical" evidence="1">
    <location>
        <begin position="231"/>
        <end position="251"/>
    </location>
</feature>
<evidence type="ECO:0000313" key="3">
    <source>
        <dbReference type="Proteomes" id="UP000287171"/>
    </source>
</evidence>
<feature type="transmembrane region" description="Helical" evidence="1">
    <location>
        <begin position="45"/>
        <end position="68"/>
    </location>
</feature>
<feature type="transmembrane region" description="Helical" evidence="1">
    <location>
        <begin position="140"/>
        <end position="165"/>
    </location>
</feature>
<proteinExistence type="predicted"/>
<comment type="caution">
    <text evidence="2">The sequence shown here is derived from an EMBL/GenBank/DDBJ whole genome shotgun (WGS) entry which is preliminary data.</text>
</comment>
<feature type="transmembrane region" description="Helical" evidence="1">
    <location>
        <begin position="196"/>
        <end position="225"/>
    </location>
</feature>
<evidence type="ECO:0008006" key="4">
    <source>
        <dbReference type="Google" id="ProtNLM"/>
    </source>
</evidence>
<accession>A0A402BHD0</accession>
<feature type="transmembrane region" description="Helical" evidence="1">
    <location>
        <begin position="94"/>
        <end position="119"/>
    </location>
</feature>
<dbReference type="AlphaFoldDB" id="A0A402BHD0"/>
<sequence>MSQHMSAPVLDKSNSEFYTHGWFAQTWQLVLWNLYHLRRRLMTRILLGIFFGGYALLLLITILSHILLGNNHGPTIGADPIMALVFPGSLQFMLGYLGLLAPIFLCIIAGALIGGDYGYGLHRQMLTRGLSRAQVFTAQVLALSLLVLGFVGIAILLSILLGMLIGPLFGIAPTLLPLNGWLGVVLTWLTQSVRYFLYMLIAVLAATIGRSVLAGIAFSIGYVFVEFLATTILFSLVGGLSVTVGNAIVSFVSNLPGVVTNTLNSYSTAVIVGQPIASLSELPWQIFLTVAYCAILIAVSYFVYSRSDIFD</sequence>
<evidence type="ECO:0000313" key="2">
    <source>
        <dbReference type="EMBL" id="GCE30657.1"/>
    </source>
</evidence>
<organism evidence="2 3">
    <name type="scientific">Dictyobacter alpinus</name>
    <dbReference type="NCBI Taxonomy" id="2014873"/>
    <lineage>
        <taxon>Bacteria</taxon>
        <taxon>Bacillati</taxon>
        <taxon>Chloroflexota</taxon>
        <taxon>Ktedonobacteria</taxon>
        <taxon>Ktedonobacterales</taxon>
        <taxon>Dictyobacteraceae</taxon>
        <taxon>Dictyobacter</taxon>
    </lineage>
</organism>
<protein>
    <recommendedName>
        <fullName evidence="4">ABC transporter permease</fullName>
    </recommendedName>
</protein>
<keyword evidence="1" id="KW-1133">Transmembrane helix</keyword>
<gene>
    <name evidence="2" type="ORF">KDA_61410</name>
</gene>
<keyword evidence="3" id="KW-1185">Reference proteome</keyword>